<accession>A0A2P2PTK1</accession>
<proteinExistence type="predicted"/>
<organism evidence="1">
    <name type="scientific">Rhizophora mucronata</name>
    <name type="common">Asiatic mangrove</name>
    <dbReference type="NCBI Taxonomy" id="61149"/>
    <lineage>
        <taxon>Eukaryota</taxon>
        <taxon>Viridiplantae</taxon>
        <taxon>Streptophyta</taxon>
        <taxon>Embryophyta</taxon>
        <taxon>Tracheophyta</taxon>
        <taxon>Spermatophyta</taxon>
        <taxon>Magnoliopsida</taxon>
        <taxon>eudicotyledons</taxon>
        <taxon>Gunneridae</taxon>
        <taxon>Pentapetalae</taxon>
        <taxon>rosids</taxon>
        <taxon>fabids</taxon>
        <taxon>Malpighiales</taxon>
        <taxon>Rhizophoraceae</taxon>
        <taxon>Rhizophora</taxon>
    </lineage>
</organism>
<sequence>MHYNLNLICLPRRNLAV</sequence>
<protein>
    <submittedName>
        <fullName evidence="1">Uncharacterized protein</fullName>
    </submittedName>
</protein>
<evidence type="ECO:0000313" key="1">
    <source>
        <dbReference type="EMBL" id="MBX58057.1"/>
    </source>
</evidence>
<dbReference type="EMBL" id="GGEC01077573">
    <property type="protein sequence ID" value="MBX58057.1"/>
    <property type="molecule type" value="Transcribed_RNA"/>
</dbReference>
<reference evidence="1" key="1">
    <citation type="submission" date="2018-02" db="EMBL/GenBank/DDBJ databases">
        <title>Rhizophora mucronata_Transcriptome.</title>
        <authorList>
            <person name="Meera S.P."/>
            <person name="Sreeshan A."/>
            <person name="Augustine A."/>
        </authorList>
    </citation>
    <scope>NUCLEOTIDE SEQUENCE</scope>
    <source>
        <tissue evidence="1">Leaf</tissue>
    </source>
</reference>
<dbReference type="AlphaFoldDB" id="A0A2P2PTK1"/>
<name>A0A2P2PTK1_RHIMU</name>